<dbReference type="EMBL" id="CP143423">
    <property type="protein sequence ID" value="WVX49542.1"/>
    <property type="molecule type" value="Genomic_DNA"/>
</dbReference>
<accession>A0ABZ2BWJ4</accession>
<dbReference type="Gene3D" id="3.30.450.40">
    <property type="match status" value="1"/>
</dbReference>
<gene>
    <name evidence="1" type="ORF">ROLI_026370</name>
</gene>
<dbReference type="RefSeq" id="WP_187430004.1">
    <property type="nucleotide sequence ID" value="NZ_CP143423.1"/>
</dbReference>
<proteinExistence type="predicted"/>
<protein>
    <recommendedName>
        <fullName evidence="3">DUF484 family protein</fullName>
    </recommendedName>
</protein>
<organism evidence="1 2">
    <name type="scientific">Roseobacter fucihabitans</name>
    <dbReference type="NCBI Taxonomy" id="1537242"/>
    <lineage>
        <taxon>Bacteria</taxon>
        <taxon>Pseudomonadati</taxon>
        <taxon>Pseudomonadota</taxon>
        <taxon>Alphaproteobacteria</taxon>
        <taxon>Rhodobacterales</taxon>
        <taxon>Roseobacteraceae</taxon>
        <taxon>Roseobacter</taxon>
    </lineage>
</organism>
<reference evidence="2" key="2">
    <citation type="submission" date="2024-01" db="EMBL/GenBank/DDBJ databases">
        <title>Roseobacter fucihabitans sp. nov., isolated from the brown alga Fucus spiralis.</title>
        <authorList>
            <person name="Hahnke S."/>
            <person name="Berger M."/>
            <person name="Schlingloff A."/>
            <person name="Athale I."/>
            <person name="Neumann-Schaal M."/>
            <person name="Adenaya A."/>
            <person name="Poehlein A."/>
            <person name="Daniel R."/>
            <person name="Pertersen J."/>
            <person name="Brinkhoff T."/>
        </authorList>
    </citation>
    <scope>NUCLEOTIDE SEQUENCE [LARGE SCALE GENOMIC DNA]</scope>
    <source>
        <strain evidence="2">B14</strain>
    </source>
</reference>
<sequence>MSSTPKIEDALREAIMSRPDVILEDSDVMKALIAANDRSLGDNIVDLRGIAMARMENQLDRLENTHRSVIAAAYENLAGTQQIHRAILRMMEPETPEGFLHDLGGEIGDILRVDGIKLVLDSGDPDGALFANTPDDVLRIGDAGFINTYLGTRGQSGARKVILRQIQGGTAFIYGEKAEQMQSEACLTLDLGGDMGAGLLVLASCDPLMFAPQQGTDLLDFLASAAERILRRWLV</sequence>
<dbReference type="InterPro" id="IPR029016">
    <property type="entry name" value="GAF-like_dom_sf"/>
</dbReference>
<evidence type="ECO:0000313" key="1">
    <source>
        <dbReference type="EMBL" id="WVX49542.1"/>
    </source>
</evidence>
<dbReference type="InterPro" id="IPR007435">
    <property type="entry name" value="DUF484"/>
</dbReference>
<evidence type="ECO:0000313" key="2">
    <source>
        <dbReference type="Proteomes" id="UP001318682"/>
    </source>
</evidence>
<dbReference type="Pfam" id="PF04340">
    <property type="entry name" value="DUF484"/>
    <property type="match status" value="1"/>
</dbReference>
<name>A0ABZ2BWJ4_9RHOB</name>
<evidence type="ECO:0008006" key="3">
    <source>
        <dbReference type="Google" id="ProtNLM"/>
    </source>
</evidence>
<keyword evidence="2" id="KW-1185">Reference proteome</keyword>
<dbReference type="Proteomes" id="UP001318682">
    <property type="component" value="Chromosome"/>
</dbReference>
<reference evidence="1 2" key="1">
    <citation type="submission" date="2015-07" db="EMBL/GenBank/DDBJ databases">
        <authorList>
            <person name="Voget S."/>
            <person name="Dogs M."/>
            <person name="Brinkhoff T.H."/>
            <person name="Daniel R."/>
        </authorList>
    </citation>
    <scope>NUCLEOTIDE SEQUENCE [LARGE SCALE GENOMIC DNA]</scope>
    <source>
        <strain evidence="1 2">B14</strain>
    </source>
</reference>